<protein>
    <recommendedName>
        <fullName evidence="5">SPOR domain-containing protein</fullName>
    </recommendedName>
</protein>
<gene>
    <name evidence="3" type="ORF">CRP01_28230</name>
</gene>
<accession>A0A2D0N678</accession>
<keyword evidence="2" id="KW-0732">Signal</keyword>
<feature type="signal peptide" evidence="2">
    <location>
        <begin position="1"/>
        <end position="21"/>
    </location>
</feature>
<dbReference type="EMBL" id="PDUD01000033">
    <property type="protein sequence ID" value="PHN03283.1"/>
    <property type="molecule type" value="Genomic_DNA"/>
</dbReference>
<evidence type="ECO:0000313" key="3">
    <source>
        <dbReference type="EMBL" id="PHN03283.1"/>
    </source>
</evidence>
<feature type="chain" id="PRO_5012948807" description="SPOR domain-containing protein" evidence="2">
    <location>
        <begin position="22"/>
        <end position="212"/>
    </location>
</feature>
<keyword evidence="4" id="KW-1185">Reference proteome</keyword>
<dbReference type="GO" id="GO:0042834">
    <property type="term" value="F:peptidoglycan binding"/>
    <property type="evidence" value="ECO:0007669"/>
    <property type="project" value="InterPro"/>
</dbReference>
<evidence type="ECO:0008006" key="5">
    <source>
        <dbReference type="Google" id="ProtNLM"/>
    </source>
</evidence>
<organism evidence="3 4">
    <name type="scientific">Flavilitoribacter nigricans (strain ATCC 23147 / DSM 23189 / NBRC 102662 / NCIMB 1420 / SS-2)</name>
    <name type="common">Lewinella nigricans</name>
    <dbReference type="NCBI Taxonomy" id="1122177"/>
    <lineage>
        <taxon>Bacteria</taxon>
        <taxon>Pseudomonadati</taxon>
        <taxon>Bacteroidota</taxon>
        <taxon>Saprospiria</taxon>
        <taxon>Saprospirales</taxon>
        <taxon>Lewinellaceae</taxon>
        <taxon>Flavilitoribacter</taxon>
    </lineage>
</organism>
<dbReference type="InterPro" id="IPR036680">
    <property type="entry name" value="SPOR-like_sf"/>
</dbReference>
<dbReference type="OrthoDB" id="1119072at2"/>
<feature type="coiled-coil region" evidence="1">
    <location>
        <begin position="19"/>
        <end position="109"/>
    </location>
</feature>
<dbReference type="AlphaFoldDB" id="A0A2D0N678"/>
<sequence length="212" mass="23874">MRILTFLFLAVFLFGNAPLQAQDELSKEEKKELKDLAKRLRKNPLELKEMQEAADMYREQNEQLQAQITTLTSENQMMGTRVEQLEQNNAALNNQLATAQNALQEMANATPTEQARGNSNSGDMMMGTVFRVQIGAYEKSSISEDLDSSDGSMTLENANGMQKVMVGQFRDYQNAKELMQHMKKIGLRDAWVVAYVDGGRVDLNDVVAKDQQ</sequence>
<proteinExistence type="predicted"/>
<keyword evidence="1" id="KW-0175">Coiled coil</keyword>
<comment type="caution">
    <text evidence="3">The sequence shown here is derived from an EMBL/GenBank/DDBJ whole genome shotgun (WGS) entry which is preliminary data.</text>
</comment>
<dbReference type="Proteomes" id="UP000223913">
    <property type="component" value="Unassembled WGS sequence"/>
</dbReference>
<evidence type="ECO:0000313" key="4">
    <source>
        <dbReference type="Proteomes" id="UP000223913"/>
    </source>
</evidence>
<evidence type="ECO:0000256" key="2">
    <source>
        <dbReference type="SAM" id="SignalP"/>
    </source>
</evidence>
<name>A0A2D0N678_FLAN2</name>
<dbReference type="RefSeq" id="WP_099153412.1">
    <property type="nucleotide sequence ID" value="NZ_PDUD01000033.1"/>
</dbReference>
<evidence type="ECO:0000256" key="1">
    <source>
        <dbReference type="SAM" id="Coils"/>
    </source>
</evidence>
<dbReference type="SUPFAM" id="SSF110997">
    <property type="entry name" value="Sporulation related repeat"/>
    <property type="match status" value="1"/>
</dbReference>
<reference evidence="3 4" key="1">
    <citation type="submission" date="2017-10" db="EMBL/GenBank/DDBJ databases">
        <title>The draft genome sequence of Lewinella nigricans NBRC 102662.</title>
        <authorList>
            <person name="Wang K."/>
        </authorList>
    </citation>
    <scope>NUCLEOTIDE SEQUENCE [LARGE SCALE GENOMIC DNA]</scope>
    <source>
        <strain evidence="3 4">NBRC 102662</strain>
    </source>
</reference>